<name>A0ABU6G5L0_9BACL</name>
<dbReference type="Pfam" id="PF00465">
    <property type="entry name" value="Fe-ADH"/>
    <property type="match status" value="1"/>
</dbReference>
<dbReference type="RefSeq" id="WP_326073483.1">
    <property type="nucleotide sequence ID" value="NZ_JARLKY010000051.1"/>
</dbReference>
<gene>
    <name evidence="5" type="ORF">P4I72_20115</name>
</gene>
<accession>A0ABU6G5L0</accession>
<dbReference type="CDD" id="cd08550">
    <property type="entry name" value="GlyDH-like"/>
    <property type="match status" value="1"/>
</dbReference>
<protein>
    <submittedName>
        <fullName evidence="5">Iron-containing alcohol dehydrogenase family protein</fullName>
    </submittedName>
</protein>
<dbReference type="EMBL" id="JARLKY010000051">
    <property type="protein sequence ID" value="MEC0229436.1"/>
    <property type="molecule type" value="Genomic_DNA"/>
</dbReference>
<dbReference type="InterPro" id="IPR018211">
    <property type="entry name" value="ADH_Fe_CS"/>
</dbReference>
<keyword evidence="6" id="KW-1185">Reference proteome</keyword>
<feature type="domain" description="Alcohol dehydrogenase iron-type/glycerol dehydrogenase GldA" evidence="4">
    <location>
        <begin position="7"/>
        <end position="153"/>
    </location>
</feature>
<comment type="caution">
    <text evidence="5">The sequence shown here is derived from an EMBL/GenBank/DDBJ whole genome shotgun (WGS) entry which is preliminary data.</text>
</comment>
<proteinExistence type="inferred from homology"/>
<dbReference type="PIRSF" id="PIRSF000112">
    <property type="entry name" value="Glycerol_dehydrogenase"/>
    <property type="match status" value="1"/>
</dbReference>
<evidence type="ECO:0000256" key="1">
    <source>
        <dbReference type="ARBA" id="ARBA00007358"/>
    </source>
</evidence>
<dbReference type="PROSITE" id="PS00913">
    <property type="entry name" value="ADH_IRON_1"/>
    <property type="match status" value="1"/>
</dbReference>
<dbReference type="PANTHER" id="PTHR43616:SF3">
    <property type="entry name" value="HYDROXYCARBOXYLATE DEHYDROGENASE A"/>
    <property type="match status" value="1"/>
</dbReference>
<dbReference type="PANTHER" id="PTHR43616">
    <property type="entry name" value="GLYCEROL DEHYDROGENASE"/>
    <property type="match status" value="1"/>
</dbReference>
<dbReference type="Proteomes" id="UP001338137">
    <property type="component" value="Unassembled WGS sequence"/>
</dbReference>
<dbReference type="SUPFAM" id="SSF56796">
    <property type="entry name" value="Dehydroquinate synthase-like"/>
    <property type="match status" value="1"/>
</dbReference>
<evidence type="ECO:0000313" key="6">
    <source>
        <dbReference type="Proteomes" id="UP001338137"/>
    </source>
</evidence>
<evidence type="ECO:0000313" key="5">
    <source>
        <dbReference type="EMBL" id="MEC0229436.1"/>
    </source>
</evidence>
<evidence type="ECO:0000259" key="4">
    <source>
        <dbReference type="Pfam" id="PF00465"/>
    </source>
</evidence>
<dbReference type="InterPro" id="IPR001670">
    <property type="entry name" value="ADH_Fe/GldA"/>
</dbReference>
<keyword evidence="3" id="KW-0560">Oxidoreductase</keyword>
<dbReference type="Gene3D" id="3.40.50.1970">
    <property type="match status" value="1"/>
</dbReference>
<reference evidence="5 6" key="1">
    <citation type="submission" date="2023-03" db="EMBL/GenBank/DDBJ databases">
        <title>Bacillus Genome Sequencing.</title>
        <authorList>
            <person name="Dunlap C."/>
        </authorList>
    </citation>
    <scope>NUCLEOTIDE SEQUENCE [LARGE SCALE GENOMIC DNA]</scope>
    <source>
        <strain evidence="5 6">BD-533</strain>
    </source>
</reference>
<dbReference type="Gene3D" id="1.20.1090.10">
    <property type="entry name" value="Dehydroquinate synthase-like - alpha domain"/>
    <property type="match status" value="1"/>
</dbReference>
<keyword evidence="2" id="KW-0479">Metal-binding</keyword>
<evidence type="ECO:0000256" key="3">
    <source>
        <dbReference type="ARBA" id="ARBA00023002"/>
    </source>
</evidence>
<evidence type="ECO:0000256" key="2">
    <source>
        <dbReference type="ARBA" id="ARBA00022723"/>
    </source>
</evidence>
<comment type="similarity">
    <text evidence="1">Belongs to the iron-containing alcohol dehydrogenase family.</text>
</comment>
<dbReference type="InterPro" id="IPR016205">
    <property type="entry name" value="Glycerol_DH"/>
</dbReference>
<organism evidence="5 6">
    <name type="scientific">Paenibacillus alba</name>
    <dbReference type="NCBI Taxonomy" id="1197127"/>
    <lineage>
        <taxon>Bacteria</taxon>
        <taxon>Bacillati</taxon>
        <taxon>Bacillota</taxon>
        <taxon>Bacilli</taxon>
        <taxon>Bacillales</taxon>
        <taxon>Paenibacillaceae</taxon>
        <taxon>Paenibacillus</taxon>
    </lineage>
</organism>
<sequence length="370" mass="39223">MISFKAPERYWNESDILSKSGALIAPLGRKALIIAGRNSLEAIQSSSFLTSLQTSEITYSIAVFSGKVTTTEIQTYSNIAAEKQVDVIIGIGGGKALDLSKAVGDRLEVPVVAVPTIAATCASWAALSVLYDDLGRSSSYLLLKRSPTVVLADLRILAAAPKRYLASGIGDTLVKWYETVVNHNEEPEGLDIRIATQTAKLALERLKTHALQAYEAAGTGVVTPAFKEAVDAVIVLAGLAGSAQGTTPRAGIAHAIHNSLTFIPQTSGTLHGEKVAFGLLAQVVLEGRGEDEIQELAALLHQLGLPLTLKELGIVEDSEPIAIAIAKGVQLRKEAIQGLSFAVNEASLTQAILSADRWGQRIIQSAYVKH</sequence>